<gene>
    <name evidence="7" type="ORF">G3T36_06300</name>
</gene>
<keyword evidence="3 5" id="KW-0238">DNA-binding</keyword>
<protein>
    <submittedName>
        <fullName evidence="7">TetR/AcrR family transcriptional regulator</fullName>
    </submittedName>
</protein>
<dbReference type="PRINTS" id="PR00455">
    <property type="entry name" value="HTHTETR"/>
</dbReference>
<keyword evidence="8" id="KW-1185">Reference proteome</keyword>
<dbReference type="GO" id="GO:0003677">
    <property type="term" value="F:DNA binding"/>
    <property type="evidence" value="ECO:0007669"/>
    <property type="project" value="UniProtKB-UniRule"/>
</dbReference>
<dbReference type="RefSeq" id="WP_163288688.1">
    <property type="nucleotide sequence ID" value="NZ_JAAGWY010000001.1"/>
</dbReference>
<name>A0A6L9XWR5_9MICO</name>
<keyword evidence="1" id="KW-0678">Repressor</keyword>
<dbReference type="SUPFAM" id="SSF46689">
    <property type="entry name" value="Homeodomain-like"/>
    <property type="match status" value="1"/>
</dbReference>
<organism evidence="7 8">
    <name type="scientific">Leifsonia tongyongensis</name>
    <dbReference type="NCBI Taxonomy" id="1268043"/>
    <lineage>
        <taxon>Bacteria</taxon>
        <taxon>Bacillati</taxon>
        <taxon>Actinomycetota</taxon>
        <taxon>Actinomycetes</taxon>
        <taxon>Micrococcales</taxon>
        <taxon>Microbacteriaceae</taxon>
        <taxon>Leifsonia</taxon>
    </lineage>
</organism>
<dbReference type="PANTHER" id="PTHR47506">
    <property type="entry name" value="TRANSCRIPTIONAL REGULATORY PROTEIN"/>
    <property type="match status" value="1"/>
</dbReference>
<keyword evidence="4" id="KW-0804">Transcription</keyword>
<evidence type="ECO:0000256" key="5">
    <source>
        <dbReference type="PROSITE-ProRule" id="PRU00335"/>
    </source>
</evidence>
<dbReference type="InterPro" id="IPR001647">
    <property type="entry name" value="HTH_TetR"/>
</dbReference>
<dbReference type="Pfam" id="PF00440">
    <property type="entry name" value="TetR_N"/>
    <property type="match status" value="1"/>
</dbReference>
<dbReference type="SUPFAM" id="SSF48498">
    <property type="entry name" value="Tetracyclin repressor-like, C-terminal domain"/>
    <property type="match status" value="1"/>
</dbReference>
<evidence type="ECO:0000313" key="8">
    <source>
        <dbReference type="Proteomes" id="UP000474967"/>
    </source>
</evidence>
<proteinExistence type="predicted"/>
<dbReference type="Pfam" id="PF13977">
    <property type="entry name" value="TetR_C_6"/>
    <property type="match status" value="1"/>
</dbReference>
<evidence type="ECO:0000313" key="7">
    <source>
        <dbReference type="EMBL" id="NEN05478.1"/>
    </source>
</evidence>
<dbReference type="InterPro" id="IPR036271">
    <property type="entry name" value="Tet_transcr_reg_TetR-rel_C_sf"/>
</dbReference>
<sequence length="202" mass="22238">MSTTGKVRGSYAKTPARRREILEAGIDVFSTSGFRSGSIREIAERVGMSQAGLLHHFSNKSELLAAVLQLRDDRSAEVVPVDDEHAGIATIRGFVSLLEYNATVPGLVELHCTLSAEATGAEHPAHQYFVDRYAFVVGQMRLAFERMRDAGQLTENTTPEGAARAMVALSDGLQVQWLLDRSSVDMAEEMRRYLRGILTVEL</sequence>
<evidence type="ECO:0000256" key="1">
    <source>
        <dbReference type="ARBA" id="ARBA00022491"/>
    </source>
</evidence>
<dbReference type="Proteomes" id="UP000474967">
    <property type="component" value="Unassembled WGS sequence"/>
</dbReference>
<comment type="caution">
    <text evidence="7">The sequence shown here is derived from an EMBL/GenBank/DDBJ whole genome shotgun (WGS) entry which is preliminary data.</text>
</comment>
<dbReference type="EMBL" id="JAAGWY010000001">
    <property type="protein sequence ID" value="NEN05478.1"/>
    <property type="molecule type" value="Genomic_DNA"/>
</dbReference>
<feature type="DNA-binding region" description="H-T-H motif" evidence="5">
    <location>
        <begin position="38"/>
        <end position="57"/>
    </location>
</feature>
<evidence type="ECO:0000259" key="6">
    <source>
        <dbReference type="PROSITE" id="PS50977"/>
    </source>
</evidence>
<dbReference type="PANTHER" id="PTHR47506:SF6">
    <property type="entry name" value="HTH-TYPE TRANSCRIPTIONAL REPRESSOR NEMR"/>
    <property type="match status" value="1"/>
</dbReference>
<evidence type="ECO:0000256" key="2">
    <source>
        <dbReference type="ARBA" id="ARBA00023015"/>
    </source>
</evidence>
<dbReference type="Gene3D" id="1.10.357.10">
    <property type="entry name" value="Tetracycline Repressor, domain 2"/>
    <property type="match status" value="1"/>
</dbReference>
<dbReference type="PROSITE" id="PS50977">
    <property type="entry name" value="HTH_TETR_2"/>
    <property type="match status" value="1"/>
</dbReference>
<evidence type="ECO:0000256" key="4">
    <source>
        <dbReference type="ARBA" id="ARBA00023163"/>
    </source>
</evidence>
<accession>A0A6L9XWR5</accession>
<dbReference type="InterPro" id="IPR039538">
    <property type="entry name" value="BetI_C"/>
</dbReference>
<keyword evidence="2" id="KW-0805">Transcription regulation</keyword>
<dbReference type="AlphaFoldDB" id="A0A6L9XWR5"/>
<reference evidence="7 8" key="1">
    <citation type="journal article" date="2014" name="J. Microbiol.">
        <title>Diaminobutyricibacter tongyongensis gen. nov., sp. nov. and Homoserinibacter gongjuensis gen. nov., sp. nov. belong to the family Microbacteriaceae.</title>
        <authorList>
            <person name="Kim S.J."/>
            <person name="Ahn J.H."/>
            <person name="Weon H.Y."/>
            <person name="Hamada M."/>
            <person name="Suzuki K."/>
            <person name="Kwon S.W."/>
        </authorList>
    </citation>
    <scope>NUCLEOTIDE SEQUENCE [LARGE SCALE GENOMIC DNA]</scope>
    <source>
        <strain evidence="7 8">NBRC 108724</strain>
    </source>
</reference>
<evidence type="ECO:0000256" key="3">
    <source>
        <dbReference type="ARBA" id="ARBA00023125"/>
    </source>
</evidence>
<feature type="domain" description="HTH tetR-type" evidence="6">
    <location>
        <begin position="15"/>
        <end position="75"/>
    </location>
</feature>
<dbReference type="InterPro" id="IPR009057">
    <property type="entry name" value="Homeodomain-like_sf"/>
</dbReference>